<organism evidence="2 3">
    <name type="scientific">Kibdelosporangium phytohabitans</name>
    <dbReference type="NCBI Taxonomy" id="860235"/>
    <lineage>
        <taxon>Bacteria</taxon>
        <taxon>Bacillati</taxon>
        <taxon>Actinomycetota</taxon>
        <taxon>Actinomycetes</taxon>
        <taxon>Pseudonocardiales</taxon>
        <taxon>Pseudonocardiaceae</taxon>
        <taxon>Kibdelosporangium</taxon>
    </lineage>
</organism>
<protein>
    <submittedName>
        <fullName evidence="2">Uncharacterized protein</fullName>
    </submittedName>
</protein>
<dbReference type="Proteomes" id="UP000063699">
    <property type="component" value="Chromosome"/>
</dbReference>
<dbReference type="STRING" id="860235.AOZ06_11420"/>
<gene>
    <name evidence="2" type="ORF">AOZ06_11420</name>
</gene>
<keyword evidence="3" id="KW-1185">Reference proteome</keyword>
<evidence type="ECO:0000256" key="1">
    <source>
        <dbReference type="SAM" id="MobiDB-lite"/>
    </source>
</evidence>
<evidence type="ECO:0000313" key="2">
    <source>
        <dbReference type="EMBL" id="ALG14713.1"/>
    </source>
</evidence>
<dbReference type="KEGG" id="kphy:AOZ06_11420"/>
<dbReference type="AlphaFoldDB" id="A0A0N9IH90"/>
<evidence type="ECO:0000313" key="3">
    <source>
        <dbReference type="Proteomes" id="UP000063699"/>
    </source>
</evidence>
<feature type="region of interest" description="Disordered" evidence="1">
    <location>
        <begin position="48"/>
        <end position="70"/>
    </location>
</feature>
<reference evidence="2 3" key="1">
    <citation type="submission" date="2015-07" db="EMBL/GenBank/DDBJ databases">
        <title>Genome sequencing of Kibdelosporangium phytohabitans.</title>
        <authorList>
            <person name="Qin S."/>
            <person name="Xing K."/>
        </authorList>
    </citation>
    <scope>NUCLEOTIDE SEQUENCE [LARGE SCALE GENOMIC DNA]</scope>
    <source>
        <strain evidence="2 3">KLBMP1111</strain>
    </source>
</reference>
<proteinExistence type="predicted"/>
<dbReference type="EMBL" id="CP012752">
    <property type="protein sequence ID" value="ALG14713.1"/>
    <property type="molecule type" value="Genomic_DNA"/>
</dbReference>
<sequence>MAGNDQAGFAVQVPARVGGLADAAQFARALAEAAADFATWCEDQDRTRSYVPDSGEGWAGAHSLRLDAQS</sequence>
<name>A0A0N9IH90_9PSEU</name>
<accession>A0A0N9IH90</accession>